<gene>
    <name evidence="4" type="primary">thpR</name>
    <name evidence="4" type="ORF">ACFFIX_02630</name>
</gene>
<protein>
    <recommendedName>
        <fullName evidence="2">RNA 2',3'-cyclic phosphodiesterase</fullName>
        <shortName evidence="2">RNA 2',3'-CPDase</shortName>
        <ecNumber evidence="2">3.1.4.58</ecNumber>
    </recommendedName>
</protein>
<dbReference type="NCBIfam" id="TIGR02258">
    <property type="entry name" value="2_5_ligase"/>
    <property type="match status" value="1"/>
</dbReference>
<dbReference type="HAMAP" id="MF_01940">
    <property type="entry name" value="RNA_CPDase"/>
    <property type="match status" value="1"/>
</dbReference>
<evidence type="ECO:0000313" key="4">
    <source>
        <dbReference type="EMBL" id="MFC0270355.1"/>
    </source>
</evidence>
<feature type="active site" description="Proton acceptor" evidence="2">
    <location>
        <position position="131"/>
    </location>
</feature>
<keyword evidence="1 2" id="KW-0378">Hydrolase</keyword>
<evidence type="ECO:0000256" key="2">
    <source>
        <dbReference type="HAMAP-Rule" id="MF_01940"/>
    </source>
</evidence>
<comment type="similarity">
    <text evidence="2">Belongs to the 2H phosphoesterase superfamily. ThpR family.</text>
</comment>
<organism evidence="4 5">
    <name type="scientific">Metabacillus herbersteinensis</name>
    <dbReference type="NCBI Taxonomy" id="283816"/>
    <lineage>
        <taxon>Bacteria</taxon>
        <taxon>Bacillati</taxon>
        <taxon>Bacillota</taxon>
        <taxon>Bacilli</taxon>
        <taxon>Bacillales</taxon>
        <taxon>Bacillaceae</taxon>
        <taxon>Metabacillus</taxon>
    </lineage>
</organism>
<dbReference type="PANTHER" id="PTHR35561">
    <property type="entry name" value="RNA 2',3'-CYCLIC PHOSPHODIESTERASE"/>
    <property type="match status" value="1"/>
</dbReference>
<comment type="caution">
    <text evidence="4">The sequence shown here is derived from an EMBL/GenBank/DDBJ whole genome shotgun (WGS) entry which is preliminary data.</text>
</comment>
<dbReference type="EC" id="3.1.4.58" evidence="2"/>
<feature type="short sequence motif" description="HXTX 2" evidence="2">
    <location>
        <begin position="131"/>
        <end position="134"/>
    </location>
</feature>
<dbReference type="RefSeq" id="WP_378930199.1">
    <property type="nucleotide sequence ID" value="NZ_JBHLVO010000001.1"/>
</dbReference>
<evidence type="ECO:0000256" key="3">
    <source>
        <dbReference type="SAM" id="Coils"/>
    </source>
</evidence>
<evidence type="ECO:0000313" key="5">
    <source>
        <dbReference type="Proteomes" id="UP001589854"/>
    </source>
</evidence>
<dbReference type="EMBL" id="JBHLVO010000001">
    <property type="protein sequence ID" value="MFC0270355.1"/>
    <property type="molecule type" value="Genomic_DNA"/>
</dbReference>
<comment type="function">
    <text evidence="2">Hydrolyzes RNA 2',3'-cyclic phosphodiester to an RNA 2'-phosphomonoester.</text>
</comment>
<dbReference type="Proteomes" id="UP001589854">
    <property type="component" value="Unassembled WGS sequence"/>
</dbReference>
<sequence>MTLKTHYFIAVTLPETTSIFFKNWREENKDKYSFRNWVHHEDLHITLAFLGHPDSNEQIDRLKEELESKLEEIKSFQLNLQGLGTFGNSESPRIFWAGVKQSFALTELRNWVYECCENVGFELDKKPFRPHITLARKWAEKTQFKMTSELEEAFKEESFIVPVTAVHLVRTHLDRVPKYESVYIKSLK</sequence>
<feature type="coiled-coil region" evidence="3">
    <location>
        <begin position="52"/>
        <end position="79"/>
    </location>
</feature>
<dbReference type="InterPro" id="IPR004175">
    <property type="entry name" value="RNA_CPDase"/>
</dbReference>
<name>A0ABV6G9Z3_9BACI</name>
<dbReference type="Pfam" id="PF13563">
    <property type="entry name" value="2_5_RNA_ligase2"/>
    <property type="match status" value="1"/>
</dbReference>
<dbReference type="SUPFAM" id="SSF55144">
    <property type="entry name" value="LigT-like"/>
    <property type="match status" value="1"/>
</dbReference>
<dbReference type="InterPro" id="IPR009097">
    <property type="entry name" value="Cyclic_Pdiesterase"/>
</dbReference>
<dbReference type="PANTHER" id="PTHR35561:SF1">
    <property type="entry name" value="RNA 2',3'-CYCLIC PHOSPHODIESTERASE"/>
    <property type="match status" value="1"/>
</dbReference>
<feature type="short sequence motif" description="HXTX 1" evidence="2">
    <location>
        <begin position="44"/>
        <end position="47"/>
    </location>
</feature>
<keyword evidence="3" id="KW-0175">Coiled coil</keyword>
<keyword evidence="5" id="KW-1185">Reference proteome</keyword>
<comment type="catalytic activity">
    <reaction evidence="2">
        <text>a 3'-end 2',3'-cyclophospho-ribonucleotide-RNA + H2O = a 3'-end 2'-phospho-ribonucleotide-RNA + H(+)</text>
        <dbReference type="Rhea" id="RHEA:11828"/>
        <dbReference type="Rhea" id="RHEA-COMP:10464"/>
        <dbReference type="Rhea" id="RHEA-COMP:17353"/>
        <dbReference type="ChEBI" id="CHEBI:15377"/>
        <dbReference type="ChEBI" id="CHEBI:15378"/>
        <dbReference type="ChEBI" id="CHEBI:83064"/>
        <dbReference type="ChEBI" id="CHEBI:173113"/>
        <dbReference type="EC" id="3.1.4.58"/>
    </reaction>
</comment>
<proteinExistence type="inferred from homology"/>
<accession>A0ABV6G9Z3</accession>
<dbReference type="Gene3D" id="3.90.1140.10">
    <property type="entry name" value="Cyclic phosphodiesterase"/>
    <property type="match status" value="1"/>
</dbReference>
<reference evidence="4 5" key="1">
    <citation type="submission" date="2024-09" db="EMBL/GenBank/DDBJ databases">
        <authorList>
            <person name="Sun Q."/>
            <person name="Mori K."/>
        </authorList>
    </citation>
    <scope>NUCLEOTIDE SEQUENCE [LARGE SCALE GENOMIC DNA]</scope>
    <source>
        <strain evidence="4 5">CCM 7228</strain>
    </source>
</reference>
<evidence type="ECO:0000256" key="1">
    <source>
        <dbReference type="ARBA" id="ARBA00022801"/>
    </source>
</evidence>
<feature type="active site" description="Proton donor" evidence="2">
    <location>
        <position position="44"/>
    </location>
</feature>